<feature type="compositionally biased region" description="Polar residues" evidence="5">
    <location>
        <begin position="900"/>
        <end position="918"/>
    </location>
</feature>
<feature type="compositionally biased region" description="Polar residues" evidence="5">
    <location>
        <begin position="965"/>
        <end position="983"/>
    </location>
</feature>
<feature type="compositionally biased region" description="Polar residues" evidence="5">
    <location>
        <begin position="928"/>
        <end position="937"/>
    </location>
</feature>
<dbReference type="RefSeq" id="XP_071924559.1">
    <property type="nucleotide sequence ID" value="XM_072068458.1"/>
</dbReference>
<organism evidence="7 8">
    <name type="scientific">Coffea arabica</name>
    <name type="common">Arabian coffee</name>
    <dbReference type="NCBI Taxonomy" id="13443"/>
    <lineage>
        <taxon>Eukaryota</taxon>
        <taxon>Viridiplantae</taxon>
        <taxon>Streptophyta</taxon>
        <taxon>Embryophyta</taxon>
        <taxon>Tracheophyta</taxon>
        <taxon>Spermatophyta</taxon>
        <taxon>Magnoliopsida</taxon>
        <taxon>eudicotyledons</taxon>
        <taxon>Gunneridae</taxon>
        <taxon>Pentapetalae</taxon>
        <taxon>asterids</taxon>
        <taxon>lamiids</taxon>
        <taxon>Gentianales</taxon>
        <taxon>Rubiaceae</taxon>
        <taxon>Ixoroideae</taxon>
        <taxon>Gardenieae complex</taxon>
        <taxon>Bertiereae - Coffeeae clade</taxon>
        <taxon>Coffeeae</taxon>
        <taxon>Coffea</taxon>
    </lineage>
</organism>
<feature type="compositionally biased region" description="Basic and acidic residues" evidence="5">
    <location>
        <begin position="179"/>
        <end position="193"/>
    </location>
</feature>
<evidence type="ECO:0000256" key="4">
    <source>
        <dbReference type="PROSITE-ProRule" id="PRU00325"/>
    </source>
</evidence>
<keyword evidence="2 4" id="KW-0863">Zinc-finger</keyword>
<evidence type="ECO:0000256" key="2">
    <source>
        <dbReference type="ARBA" id="ARBA00022771"/>
    </source>
</evidence>
<feature type="domain" description="SWIM-type" evidence="6">
    <location>
        <begin position="770"/>
        <end position="812"/>
    </location>
</feature>
<feature type="region of interest" description="Disordered" evidence="5">
    <location>
        <begin position="174"/>
        <end position="193"/>
    </location>
</feature>
<evidence type="ECO:0000313" key="8">
    <source>
        <dbReference type="RefSeq" id="XP_071924559.1"/>
    </source>
</evidence>
<evidence type="ECO:0000256" key="1">
    <source>
        <dbReference type="ARBA" id="ARBA00022723"/>
    </source>
</evidence>
<dbReference type="Pfam" id="PF03108">
    <property type="entry name" value="DBD_Tnp_Mut"/>
    <property type="match status" value="1"/>
</dbReference>
<keyword evidence="7" id="KW-1185">Reference proteome</keyword>
<dbReference type="InterPro" id="IPR018289">
    <property type="entry name" value="MULE_transposase_dom"/>
</dbReference>
<keyword evidence="3" id="KW-0862">Zinc</keyword>
<gene>
    <name evidence="8" type="primary">LOC140015693</name>
</gene>
<proteinExistence type="predicted"/>
<dbReference type="PANTHER" id="PTHR31973:SF199">
    <property type="entry name" value="SWIM-TYPE DOMAIN-CONTAINING PROTEIN"/>
    <property type="match status" value="1"/>
</dbReference>
<feature type="region of interest" description="Disordered" evidence="5">
    <location>
        <begin position="853"/>
        <end position="883"/>
    </location>
</feature>
<evidence type="ECO:0000256" key="3">
    <source>
        <dbReference type="ARBA" id="ARBA00022833"/>
    </source>
</evidence>
<reference evidence="8" key="1">
    <citation type="submission" date="2025-08" db="UniProtKB">
        <authorList>
            <consortium name="RefSeq"/>
        </authorList>
    </citation>
    <scope>IDENTIFICATION</scope>
    <source>
        <tissue evidence="8">Leaves</tissue>
    </source>
</reference>
<feature type="region of interest" description="Disordered" evidence="5">
    <location>
        <begin position="898"/>
        <end position="983"/>
    </location>
</feature>
<dbReference type="InterPro" id="IPR007527">
    <property type="entry name" value="Znf_SWIM"/>
</dbReference>
<dbReference type="SMART" id="SM00575">
    <property type="entry name" value="ZnF_PMZ"/>
    <property type="match status" value="1"/>
</dbReference>
<dbReference type="InterPro" id="IPR004332">
    <property type="entry name" value="Transposase_MuDR"/>
</dbReference>
<dbReference type="InterPro" id="IPR006564">
    <property type="entry name" value="Znf_PMZ"/>
</dbReference>
<evidence type="ECO:0000313" key="7">
    <source>
        <dbReference type="Proteomes" id="UP001652660"/>
    </source>
</evidence>
<dbReference type="Pfam" id="PF10551">
    <property type="entry name" value="MULE"/>
    <property type="match status" value="1"/>
</dbReference>
<name>A0ABM4VYE1_COFAR</name>
<keyword evidence="1" id="KW-0479">Metal-binding</keyword>
<dbReference type="PANTHER" id="PTHR31973">
    <property type="entry name" value="POLYPROTEIN, PUTATIVE-RELATED"/>
    <property type="match status" value="1"/>
</dbReference>
<dbReference type="GeneID" id="140015693"/>
<dbReference type="Pfam" id="PF04434">
    <property type="entry name" value="SWIM"/>
    <property type="match status" value="1"/>
</dbReference>
<protein>
    <submittedName>
        <fullName evidence="8">Uncharacterized protein isoform X1</fullName>
    </submittedName>
</protein>
<dbReference type="Proteomes" id="UP001652660">
    <property type="component" value="Chromosome 10c"/>
</dbReference>
<dbReference type="PROSITE" id="PS50966">
    <property type="entry name" value="ZF_SWIM"/>
    <property type="match status" value="1"/>
</dbReference>
<feature type="compositionally biased region" description="Basic residues" evidence="5">
    <location>
        <begin position="861"/>
        <end position="870"/>
    </location>
</feature>
<evidence type="ECO:0000259" key="6">
    <source>
        <dbReference type="PROSITE" id="PS50966"/>
    </source>
</evidence>
<evidence type="ECO:0000256" key="5">
    <source>
        <dbReference type="SAM" id="MobiDB-lite"/>
    </source>
</evidence>
<accession>A0ABM4VYE1</accession>
<sequence>MSRWGQILVSSSCQHKLLHKVQSTYFIYVYNNKKKFALVWLSEDNTQEKEKEMVEIHMYFGGIFRSEPNTAYVGDYKLAIWKDRDPSELSIVGLCRMFKLIEKDATRVTFWWCVPDLDMETGLLPIAGNDDIKLMNDAHLHLPIRVIYSVSGDQAFEEPPEHCDGASMLQKEGANASHACEETTDRADSEHADKVDKPDWLDEGLESIEEEDIFAVKPSEKEAAKPKLHVFALKGDLKSPKKLAARDQPTIEERERLAKYYSACSHLQDSGKQKQQQGLEDFEGLNSVVGLDHNWNEPVIPDEELLERTGSDGENVEEYLDFDPEVEFKKPVFELKIGHKFKNFRLFRLALLEWNIREGYETKWVRNDSYRITAVCERGCSWRIHASKVQGTSTFQIKTLKGEHCCGREYNNKHVTARYLGQRYQFKIRDDPKCNLIGFQNEVKRDLMVNVTPSKLYRAKRKAREDIQGLDMEQYHNLWHYAATILKYNPGSTVKIQVDKPDTASTGTFERMYFCLHACKQGFLEGCRPIIGLDGCFLKSAFGGQLLSALGRDGNDNMIPIALAAVEVERYDSWRWFLHLLLDDLGLGMDNTPWTFISDRQKGLVQALRELFPDSEHRFCVRHMYQNFSKKFKGKELKDMFWACASTGNEADWHLAMKDMEKVDSQASAWLSKFPPTMWARSHFSGRSKCDILVNNLNESFNNYILPARELAVVGMFEWIRRRLMQRFQIKRTGMEKFQGKICPNIHEKIENNVRLSRTCVAIWANGWIYEVDCGINKTLVVDLQDWTCTCGLFQLTGYPCVHACAAIQARKRPIIDFVHKCYSKEAYVKTYRHVIMPVPSARYWEKANEEPINPPLIRKMPGRPKKVRRRAPDEPKKGQISTRKGLTVHCKKCFKPGHNSRSCKNSIHPNSKFNKANQEPAGESSEPYGTSPSAGHTSEPAPQEKPVDNPNPSKSNVPKRRAYTQPTISSVNRVITRTFAAS</sequence>